<feature type="domain" description="Flavodoxin-like fold" evidence="3">
    <location>
        <begin position="1"/>
        <end position="176"/>
    </location>
</feature>
<protein>
    <submittedName>
        <fullName evidence="4">NAD(P)H dehydrogenase [Lactobacillus oligofermentans DSM = LMG 22743]</fullName>
    </submittedName>
</protein>
<dbReference type="PANTHER" id="PTHR10204">
    <property type="entry name" value="NAD P H OXIDOREDUCTASE-RELATED"/>
    <property type="match status" value="1"/>
</dbReference>
<dbReference type="OrthoDB" id="9798454at2"/>
<keyword evidence="5" id="KW-1185">Reference proteome</keyword>
<dbReference type="Gene3D" id="3.40.50.360">
    <property type="match status" value="1"/>
</dbReference>
<evidence type="ECO:0000313" key="4">
    <source>
        <dbReference type="EMBL" id="VDG28155.1"/>
    </source>
</evidence>
<keyword evidence="2" id="KW-0560">Oxidoreductase</keyword>
<dbReference type="PANTHER" id="PTHR10204:SF34">
    <property type="entry name" value="NAD(P)H DEHYDROGENASE [QUINONE] 1 ISOFORM 1"/>
    <property type="match status" value="1"/>
</dbReference>
<dbReference type="GO" id="GO:0003955">
    <property type="term" value="F:NAD(P)H dehydrogenase (quinone) activity"/>
    <property type="evidence" value="ECO:0007669"/>
    <property type="project" value="TreeGrafter"/>
</dbReference>
<dbReference type="RefSeq" id="WP_130851675.1">
    <property type="nucleotide sequence ID" value="NZ_UYIG01000101.1"/>
</dbReference>
<accession>A0A660E0X6</accession>
<name>A0A660E0X6_9LACO</name>
<dbReference type="InterPro" id="IPR003680">
    <property type="entry name" value="Flavodoxin_fold"/>
</dbReference>
<organism evidence="4 5">
    <name type="scientific">Lactiplantibacillus mudanjiangensis</name>
    <dbReference type="NCBI Taxonomy" id="1296538"/>
    <lineage>
        <taxon>Bacteria</taxon>
        <taxon>Bacillati</taxon>
        <taxon>Bacillota</taxon>
        <taxon>Bacilli</taxon>
        <taxon>Lactobacillales</taxon>
        <taxon>Lactobacillaceae</taxon>
        <taxon>Lactiplantibacillus</taxon>
    </lineage>
</organism>
<dbReference type="InterPro" id="IPR051545">
    <property type="entry name" value="NAD(P)H_dehydrogenase_qn"/>
</dbReference>
<comment type="similarity">
    <text evidence="1">Belongs to the NAD(P)H dehydrogenase (quinone) family.</text>
</comment>
<evidence type="ECO:0000259" key="3">
    <source>
        <dbReference type="Pfam" id="PF02525"/>
    </source>
</evidence>
<dbReference type="EMBL" id="UYIG01000101">
    <property type="protein sequence ID" value="VDG28155.1"/>
    <property type="molecule type" value="Genomic_DNA"/>
</dbReference>
<evidence type="ECO:0000313" key="5">
    <source>
        <dbReference type="Proteomes" id="UP000289996"/>
    </source>
</evidence>
<dbReference type="GO" id="GO:0005829">
    <property type="term" value="C:cytosol"/>
    <property type="evidence" value="ECO:0007669"/>
    <property type="project" value="TreeGrafter"/>
</dbReference>
<gene>
    <name evidence="4" type="ORF">MUDAN_MDHGFNIF_02879</name>
</gene>
<sequence length="186" mass="21299">MKTVIIYAHPYEKSFNHAILQRELTRLNETGRPYQVLDLYADQFDATFSATGLKLFSQGKADDPQVKIYQQAIKSADTLEFIFPIWWNDVPGIIKGFMDKVMTVNFAYVDAKHGVQGLLTNIQSVRILTTSKSPTWYLKWVTGNAIQKVFIKSTLKQIGIKTVSWHNFGNIKHQSKAKRTRFLGNL</sequence>
<dbReference type="SUPFAM" id="SSF52218">
    <property type="entry name" value="Flavoproteins"/>
    <property type="match status" value="1"/>
</dbReference>
<dbReference type="InterPro" id="IPR029039">
    <property type="entry name" value="Flavoprotein-like_sf"/>
</dbReference>
<evidence type="ECO:0000256" key="1">
    <source>
        <dbReference type="ARBA" id="ARBA00006252"/>
    </source>
</evidence>
<dbReference type="Pfam" id="PF02525">
    <property type="entry name" value="Flavodoxin_2"/>
    <property type="match status" value="1"/>
</dbReference>
<dbReference type="AlphaFoldDB" id="A0A660E0X6"/>
<proteinExistence type="inferred from homology"/>
<evidence type="ECO:0000256" key="2">
    <source>
        <dbReference type="ARBA" id="ARBA00023002"/>
    </source>
</evidence>
<dbReference type="Proteomes" id="UP000289996">
    <property type="component" value="Unassembled WGS sequence"/>
</dbReference>
<reference evidence="4 5" key="1">
    <citation type="submission" date="2018-11" db="EMBL/GenBank/DDBJ databases">
        <authorList>
            <person name="Wuyts S."/>
        </authorList>
    </citation>
    <scope>NUCLEOTIDE SEQUENCE [LARGE SCALE GENOMIC DNA]</scope>
    <source>
        <strain evidence="4">Lactobacillus mudanjiangensis AMBF249</strain>
    </source>
</reference>